<dbReference type="Pfam" id="PF05164">
    <property type="entry name" value="ZapA"/>
    <property type="match status" value="1"/>
</dbReference>
<comment type="caution">
    <text evidence="2">The sequence shown here is derived from an EMBL/GenBank/DDBJ whole genome shotgun (WGS) entry which is preliminary data.</text>
</comment>
<dbReference type="Gene3D" id="3.30.160.880">
    <property type="entry name" value="Cell division protein ZapA protomer, N-terminal domain"/>
    <property type="match status" value="1"/>
</dbReference>
<reference evidence="2 3" key="1">
    <citation type="submission" date="2021-08" db="EMBL/GenBank/DDBJ databases">
        <authorList>
            <person name="Tuo L."/>
        </authorList>
    </citation>
    <scope>NUCLEOTIDE SEQUENCE [LARGE SCALE GENOMIC DNA]</scope>
    <source>
        <strain evidence="2 3">JCM 31229</strain>
    </source>
</reference>
<gene>
    <name evidence="2" type="ORF">K7G82_12585</name>
</gene>
<keyword evidence="2" id="KW-0131">Cell cycle</keyword>
<keyword evidence="3" id="KW-1185">Reference proteome</keyword>
<dbReference type="GO" id="GO:0051301">
    <property type="term" value="P:cell division"/>
    <property type="evidence" value="ECO:0007669"/>
    <property type="project" value="UniProtKB-KW"/>
</dbReference>
<evidence type="ECO:0000256" key="1">
    <source>
        <dbReference type="SAM" id="MobiDB-lite"/>
    </source>
</evidence>
<dbReference type="InterPro" id="IPR007838">
    <property type="entry name" value="Cell_div_ZapA-like"/>
</dbReference>
<proteinExistence type="predicted"/>
<dbReference type="InterPro" id="IPR036192">
    <property type="entry name" value="Cell_div_ZapA-like_sf"/>
</dbReference>
<dbReference type="EMBL" id="JAINVV010000004">
    <property type="protein sequence ID" value="MBY8823134.1"/>
    <property type="molecule type" value="Genomic_DNA"/>
</dbReference>
<keyword evidence="2" id="KW-0132">Cell division</keyword>
<dbReference type="InterPro" id="IPR042233">
    <property type="entry name" value="Cell_div_ZapA_N"/>
</dbReference>
<accession>A0ABS7PP90</accession>
<organism evidence="2 3">
    <name type="scientific">Sphingomonas colocasiae</name>
    <dbReference type="NCBI Taxonomy" id="1848973"/>
    <lineage>
        <taxon>Bacteria</taxon>
        <taxon>Pseudomonadati</taxon>
        <taxon>Pseudomonadota</taxon>
        <taxon>Alphaproteobacteria</taxon>
        <taxon>Sphingomonadales</taxon>
        <taxon>Sphingomonadaceae</taxon>
        <taxon>Sphingomonas</taxon>
    </lineage>
</organism>
<evidence type="ECO:0000313" key="3">
    <source>
        <dbReference type="Proteomes" id="UP000706039"/>
    </source>
</evidence>
<feature type="region of interest" description="Disordered" evidence="1">
    <location>
        <begin position="68"/>
        <end position="92"/>
    </location>
</feature>
<sequence length="122" mass="13004">MAEVSIQIGGRDYSVHCRDGGEDHLRRIADLVDAKAQDAERAVGGVNETRQLLFAALLLADELNERKTAAPAPVAPPPPQPTHAAEPAKPAAYQPDFAPIIEKLAARLESLAERLEGGHANP</sequence>
<evidence type="ECO:0000313" key="2">
    <source>
        <dbReference type="EMBL" id="MBY8823134.1"/>
    </source>
</evidence>
<protein>
    <submittedName>
        <fullName evidence="2">Cell division protein ZapA</fullName>
    </submittedName>
</protein>
<dbReference type="SUPFAM" id="SSF102829">
    <property type="entry name" value="Cell division protein ZapA-like"/>
    <property type="match status" value="1"/>
</dbReference>
<dbReference type="RefSeq" id="WP_222990156.1">
    <property type="nucleotide sequence ID" value="NZ_JAINVV010000004.1"/>
</dbReference>
<name>A0ABS7PP90_9SPHN</name>
<dbReference type="Proteomes" id="UP000706039">
    <property type="component" value="Unassembled WGS sequence"/>
</dbReference>